<feature type="compositionally biased region" description="Gly residues" evidence="7">
    <location>
        <begin position="377"/>
        <end position="414"/>
    </location>
</feature>
<comment type="caution">
    <text evidence="8">The sequence shown here is derived from an EMBL/GenBank/DDBJ whole genome shotgun (WGS) entry which is preliminary data.</text>
</comment>
<dbReference type="FunFam" id="3.40.50.300:FF:000008">
    <property type="entry name" value="ATP-dependent RNA helicase RhlB"/>
    <property type="match status" value="1"/>
</dbReference>
<keyword evidence="9" id="KW-1185">Reference proteome</keyword>
<reference evidence="8" key="1">
    <citation type="submission" date="2020-04" db="EMBL/GenBank/DDBJ databases">
        <authorList>
            <person name="Alioto T."/>
            <person name="Alioto T."/>
            <person name="Gomez Garrido J."/>
        </authorList>
    </citation>
    <scope>NUCLEOTIDE SEQUENCE</scope>
    <source>
        <strain evidence="8">A484AB</strain>
    </source>
</reference>
<dbReference type="Gene3D" id="3.40.50.300">
    <property type="entry name" value="P-loop containing nucleotide triphosphate hydrolases"/>
    <property type="match status" value="2"/>
</dbReference>
<dbReference type="GO" id="GO:0019786">
    <property type="term" value="F:protein-phosphatidylethanolamide deconjugating activity"/>
    <property type="evidence" value="ECO:0007669"/>
    <property type="project" value="InterPro"/>
</dbReference>
<dbReference type="InterPro" id="IPR046792">
    <property type="entry name" value="Peptidase_C54_cat"/>
</dbReference>
<comment type="function">
    <text evidence="6">Cysteine protease that plays a key role in autophagy by mediating both proteolytic activation and delipidation of ATG8 family proteins.</text>
</comment>
<feature type="compositionally biased region" description="Gly residues" evidence="7">
    <location>
        <begin position="426"/>
        <end position="436"/>
    </location>
</feature>
<organism evidence="8 9">
    <name type="scientific">Paramuricea clavata</name>
    <name type="common">Red gorgonian</name>
    <name type="synonym">Violescent sea-whip</name>
    <dbReference type="NCBI Taxonomy" id="317549"/>
    <lineage>
        <taxon>Eukaryota</taxon>
        <taxon>Metazoa</taxon>
        <taxon>Cnidaria</taxon>
        <taxon>Anthozoa</taxon>
        <taxon>Octocorallia</taxon>
        <taxon>Malacalcyonacea</taxon>
        <taxon>Plexauridae</taxon>
        <taxon>Paramuricea</taxon>
    </lineage>
</organism>
<dbReference type="CDD" id="cd18052">
    <property type="entry name" value="DEADc_DDX4"/>
    <property type="match status" value="1"/>
</dbReference>
<dbReference type="PROSITE" id="PS51194">
    <property type="entry name" value="HELICASE_CTER"/>
    <property type="match status" value="1"/>
</dbReference>
<dbReference type="InterPro" id="IPR038765">
    <property type="entry name" value="Papain-like_cys_pep_sf"/>
</dbReference>
<dbReference type="EC" id="3.4.22.-" evidence="6"/>
<dbReference type="GO" id="GO:0003676">
    <property type="term" value="F:nucleic acid binding"/>
    <property type="evidence" value="ECO:0007669"/>
    <property type="project" value="InterPro"/>
</dbReference>
<dbReference type="GO" id="GO:0006914">
    <property type="term" value="P:autophagy"/>
    <property type="evidence" value="ECO:0007669"/>
    <property type="project" value="UniProtKB-KW"/>
</dbReference>
<evidence type="ECO:0000256" key="5">
    <source>
        <dbReference type="ARBA" id="ARBA00047984"/>
    </source>
</evidence>
<evidence type="ECO:0000313" key="9">
    <source>
        <dbReference type="Proteomes" id="UP001152795"/>
    </source>
</evidence>
<sequence length="879" mass="95367">KHPWKDFRMSGRCHSKAQTFYYKAILKFFNDSPTDLSPFSLHKLVKLSESFGKQPGDWYGPSLVAHVMKKALEESTNPLLQSSQGLCVYVSQDCTIYKDDVSQLCQECGSCNKQCSEDHWRSLIILVPVRLGGENLNPIYQPCVKALLTLDSCIGIIGGRPKHSLYFVGFQEDNLIYLDPHFCQPTVDMTPDNFPSESFHCDSPRKMPIRKMDPSCTIGFFCATKADFEIFCTKATEVSLQEIAVIGRIIDAENPIGPLANGKRASFDSKPSNNSGFGSSSGFGSTDSGGFGKSSDSNGFNDDSGGGFGGGGFGGGRGRGTGRGSRGGFGDSSDQNGFGDSDSGGGFRGGRGRGRGGRFGRDDGDSEQNGFDDDHGGFGGGRSGGFGGGRGRGRGGGFSGGMDGDDAGGQGGGFRGRRGSDRDGGDGGGDSFGGGEGGEEKPQRVVYIPPAPPEEEEEIFKTIQQGINFDNYDNISVEMTGREPVVPISTFQETALYDTFKSNVEKAKYVKPTPVQKYSIPAILAGRDLMACAQTGSGKTAAFVLPVMTGMINNGLSGSEMSEIQAPQALVIAPTRELANQIYYEARKFAYGTMLKACVCYGGVSVGHQLSQIERGCHLLVATPGRLMDFIGRRKISVHALKYLILDEADRMLDMGFEPTIRELAENPDFPPKTERQTLMFSATFPEEIQRLAGEFLNDYLFLTVGRVGSATSDIEQKICQVSEFEKRDKLVELLNNAGSDRMLVFVETKRMADFLASYLSQTGFPTTSIHGDRQQKEREEALEDFKKGRTPVMVATSVAARGLDIQDVKHVINYDLPKEIEEYVHRIGRTGRIGNKGKATSFFQSDKDGNIARSLVKVLGDVSRKTVSQLGHHNSIWH</sequence>
<dbReference type="InterPro" id="IPR011545">
    <property type="entry name" value="DEAD/DEAH_box_helicase_dom"/>
</dbReference>
<keyword evidence="6" id="KW-0645">Protease</keyword>
<keyword evidence="6" id="KW-0653">Protein transport</keyword>
<dbReference type="FunFam" id="3.40.50.300:FF:000397">
    <property type="entry name" value="Probable ATP-dependent RNA helicase DDX4"/>
    <property type="match status" value="1"/>
</dbReference>
<keyword evidence="6" id="KW-0813">Transport</keyword>
<dbReference type="GO" id="GO:0003724">
    <property type="term" value="F:RNA helicase activity"/>
    <property type="evidence" value="ECO:0007669"/>
    <property type="project" value="UniProtKB-EC"/>
</dbReference>
<dbReference type="InterPro" id="IPR000629">
    <property type="entry name" value="RNA-helicase_DEAD-box_CS"/>
</dbReference>
<dbReference type="OrthoDB" id="196131at2759"/>
<dbReference type="PROSITE" id="PS00039">
    <property type="entry name" value="DEAD_ATP_HELICASE"/>
    <property type="match status" value="1"/>
</dbReference>
<dbReference type="PROSITE" id="PS51195">
    <property type="entry name" value="Q_MOTIF"/>
    <property type="match status" value="1"/>
</dbReference>
<feature type="non-terminal residue" evidence="8">
    <location>
        <position position="879"/>
    </location>
</feature>
<feature type="region of interest" description="Disordered" evidence="7">
    <location>
        <begin position="262"/>
        <end position="444"/>
    </location>
</feature>
<dbReference type="CDD" id="cd18787">
    <property type="entry name" value="SF2_C_DEAD"/>
    <property type="match status" value="1"/>
</dbReference>
<dbReference type="PRINTS" id="PR01228">
    <property type="entry name" value="EGGSHELL"/>
</dbReference>
<protein>
    <recommendedName>
        <fullName evidence="6">Cysteine protease</fullName>
        <ecNumber evidence="6">3.4.22.-</ecNumber>
    </recommendedName>
</protein>
<dbReference type="SUPFAM" id="SSF54001">
    <property type="entry name" value="Cysteine proteinases"/>
    <property type="match status" value="1"/>
</dbReference>
<accession>A0A6S7HYH5</accession>
<dbReference type="InterPro" id="IPR014001">
    <property type="entry name" value="Helicase_ATP-bd"/>
</dbReference>
<evidence type="ECO:0000256" key="3">
    <source>
        <dbReference type="ARBA" id="ARBA00022806"/>
    </source>
</evidence>
<dbReference type="Pfam" id="PF00271">
    <property type="entry name" value="Helicase_C"/>
    <property type="match status" value="1"/>
</dbReference>
<evidence type="ECO:0000256" key="2">
    <source>
        <dbReference type="ARBA" id="ARBA00022801"/>
    </source>
</evidence>
<dbReference type="EMBL" id="CACRXK020006956">
    <property type="protein sequence ID" value="CAB4010914.1"/>
    <property type="molecule type" value="Genomic_DNA"/>
</dbReference>
<dbReference type="GO" id="GO:0005524">
    <property type="term" value="F:ATP binding"/>
    <property type="evidence" value="ECO:0007669"/>
    <property type="project" value="UniProtKB-KW"/>
</dbReference>
<evidence type="ECO:0000256" key="6">
    <source>
        <dbReference type="RuleBase" id="RU363115"/>
    </source>
</evidence>
<feature type="compositionally biased region" description="Low complexity" evidence="7">
    <location>
        <begin position="331"/>
        <end position="341"/>
    </location>
</feature>
<keyword evidence="3 8" id="KW-0347">Helicase</keyword>
<dbReference type="InterPro" id="IPR014014">
    <property type="entry name" value="RNA_helicase_DEAD_Q_motif"/>
</dbReference>
<feature type="non-terminal residue" evidence="8">
    <location>
        <position position="1"/>
    </location>
</feature>
<dbReference type="Pfam" id="PF03416">
    <property type="entry name" value="Peptidase_C54"/>
    <property type="match status" value="1"/>
</dbReference>
<dbReference type="PANTHER" id="PTHR47958">
    <property type="entry name" value="ATP-DEPENDENT RNA HELICASE DBP3"/>
    <property type="match status" value="1"/>
</dbReference>
<keyword evidence="1" id="KW-0547">Nucleotide-binding</keyword>
<feature type="compositionally biased region" description="Low complexity" evidence="7">
    <location>
        <begin position="272"/>
        <end position="286"/>
    </location>
</feature>
<name>A0A6S7HYH5_PARCT</name>
<dbReference type="GO" id="GO:0005737">
    <property type="term" value="C:cytoplasm"/>
    <property type="evidence" value="ECO:0007669"/>
    <property type="project" value="UniProtKB-SubCell"/>
</dbReference>
<dbReference type="AlphaFoldDB" id="A0A6S7HYH5"/>
<dbReference type="SUPFAM" id="SSF52540">
    <property type="entry name" value="P-loop containing nucleoside triphosphate hydrolases"/>
    <property type="match status" value="1"/>
</dbReference>
<keyword evidence="4" id="KW-0067">ATP-binding</keyword>
<comment type="similarity">
    <text evidence="6">Belongs to the peptidase C54 family.</text>
</comment>
<keyword evidence="6" id="KW-0963">Cytoplasm</keyword>
<dbReference type="SMART" id="SM00490">
    <property type="entry name" value="HELICc"/>
    <property type="match status" value="1"/>
</dbReference>
<evidence type="ECO:0000256" key="7">
    <source>
        <dbReference type="SAM" id="MobiDB-lite"/>
    </source>
</evidence>
<dbReference type="InterPro" id="IPR027417">
    <property type="entry name" value="P-loop_NTPase"/>
</dbReference>
<proteinExistence type="inferred from homology"/>
<dbReference type="GO" id="GO:0008234">
    <property type="term" value="F:cysteine-type peptidase activity"/>
    <property type="evidence" value="ECO:0007669"/>
    <property type="project" value="InterPro"/>
</dbReference>
<dbReference type="Proteomes" id="UP001152795">
    <property type="component" value="Unassembled WGS sequence"/>
</dbReference>
<keyword evidence="6" id="KW-0072">Autophagy</keyword>
<dbReference type="GO" id="GO:0015031">
    <property type="term" value="P:protein transport"/>
    <property type="evidence" value="ECO:0007669"/>
    <property type="project" value="UniProtKB-KW"/>
</dbReference>
<feature type="compositionally biased region" description="Low complexity" evidence="7">
    <location>
        <begin position="293"/>
        <end position="303"/>
    </location>
</feature>
<dbReference type="InterPro" id="IPR001650">
    <property type="entry name" value="Helicase_C-like"/>
</dbReference>
<dbReference type="GO" id="GO:0006508">
    <property type="term" value="P:proteolysis"/>
    <property type="evidence" value="ECO:0007669"/>
    <property type="project" value="UniProtKB-KW"/>
</dbReference>
<evidence type="ECO:0000256" key="4">
    <source>
        <dbReference type="ARBA" id="ARBA00022840"/>
    </source>
</evidence>
<evidence type="ECO:0000313" key="8">
    <source>
        <dbReference type="EMBL" id="CAB4010914.1"/>
    </source>
</evidence>
<evidence type="ECO:0000256" key="1">
    <source>
        <dbReference type="ARBA" id="ARBA00022741"/>
    </source>
</evidence>
<gene>
    <name evidence="8" type="ORF">PACLA_8A005677</name>
</gene>
<dbReference type="SMART" id="SM00487">
    <property type="entry name" value="DEXDc"/>
    <property type="match status" value="1"/>
</dbReference>
<dbReference type="Pfam" id="PF00270">
    <property type="entry name" value="DEAD"/>
    <property type="match status" value="1"/>
</dbReference>
<dbReference type="PROSITE" id="PS51192">
    <property type="entry name" value="HELICASE_ATP_BIND_1"/>
    <property type="match status" value="1"/>
</dbReference>
<comment type="catalytic activity">
    <reaction evidence="5">
        <text>ATP + H2O = ADP + phosphate + H(+)</text>
        <dbReference type="Rhea" id="RHEA:13065"/>
        <dbReference type="ChEBI" id="CHEBI:15377"/>
        <dbReference type="ChEBI" id="CHEBI:15378"/>
        <dbReference type="ChEBI" id="CHEBI:30616"/>
        <dbReference type="ChEBI" id="CHEBI:43474"/>
        <dbReference type="ChEBI" id="CHEBI:456216"/>
        <dbReference type="EC" id="3.6.4.13"/>
    </reaction>
</comment>
<comment type="subcellular location">
    <subcellularLocation>
        <location evidence="6">Cytoplasm</location>
    </subcellularLocation>
</comment>
<feature type="compositionally biased region" description="Gly residues" evidence="7">
    <location>
        <begin position="304"/>
        <end position="330"/>
    </location>
</feature>
<keyword evidence="2 6" id="KW-0378">Hydrolase</keyword>